<evidence type="ECO:0000256" key="7">
    <source>
        <dbReference type="ARBA" id="ARBA00022824"/>
    </source>
</evidence>
<dbReference type="GO" id="GO:0006606">
    <property type="term" value="P:protein import into nucleus"/>
    <property type="evidence" value="ECO:0007669"/>
    <property type="project" value="UniProtKB-ARBA"/>
</dbReference>
<keyword evidence="5" id="KW-0963">Cytoplasm</keyword>
<dbReference type="AlphaFoldDB" id="A0AA39IL31"/>
<evidence type="ECO:0000256" key="3">
    <source>
        <dbReference type="ARBA" id="ARBA00009950"/>
    </source>
</evidence>
<comment type="subcellular location">
    <subcellularLocation>
        <location evidence="2">Cytoplasm</location>
    </subcellularLocation>
    <subcellularLocation>
        <location evidence="1">Endoplasmic reticulum membrane</location>
        <topology evidence="1">Multi-pass membrane protein</topology>
    </subcellularLocation>
</comment>
<dbReference type="EMBL" id="JAUCMV010000001">
    <property type="protein sequence ID" value="KAK0425034.1"/>
    <property type="molecule type" value="Genomic_DNA"/>
</dbReference>
<feature type="transmembrane region" description="Helical" evidence="10">
    <location>
        <begin position="154"/>
        <end position="177"/>
    </location>
</feature>
<evidence type="ECO:0000256" key="4">
    <source>
        <dbReference type="ARBA" id="ARBA00015033"/>
    </source>
</evidence>
<dbReference type="Pfam" id="PF02136">
    <property type="entry name" value="NTF2"/>
    <property type="match status" value="1"/>
</dbReference>
<organism evidence="12 13">
    <name type="scientific">Steinernema hermaphroditum</name>
    <dbReference type="NCBI Taxonomy" id="289476"/>
    <lineage>
        <taxon>Eukaryota</taxon>
        <taxon>Metazoa</taxon>
        <taxon>Ecdysozoa</taxon>
        <taxon>Nematoda</taxon>
        <taxon>Chromadorea</taxon>
        <taxon>Rhabditida</taxon>
        <taxon>Tylenchina</taxon>
        <taxon>Panagrolaimomorpha</taxon>
        <taxon>Strongyloidoidea</taxon>
        <taxon>Steinernematidae</taxon>
        <taxon>Steinernema</taxon>
    </lineage>
</organism>
<dbReference type="CDD" id="cd00780">
    <property type="entry name" value="NTF2"/>
    <property type="match status" value="1"/>
</dbReference>
<dbReference type="InterPro" id="IPR018222">
    <property type="entry name" value="Nuclear_transport_factor_2_euk"/>
</dbReference>
<gene>
    <name evidence="12" type="ORF">QR680_008995</name>
</gene>
<dbReference type="GO" id="GO:0005635">
    <property type="term" value="C:nuclear envelope"/>
    <property type="evidence" value="ECO:0007669"/>
    <property type="project" value="UniProtKB-ARBA"/>
</dbReference>
<evidence type="ECO:0000313" key="13">
    <source>
        <dbReference type="Proteomes" id="UP001175271"/>
    </source>
</evidence>
<evidence type="ECO:0000256" key="8">
    <source>
        <dbReference type="ARBA" id="ARBA00022989"/>
    </source>
</evidence>
<keyword evidence="8 10" id="KW-1133">Transmembrane helix</keyword>
<reference evidence="12" key="1">
    <citation type="submission" date="2023-06" db="EMBL/GenBank/DDBJ databases">
        <title>Genomic analysis of the entomopathogenic nematode Steinernema hermaphroditum.</title>
        <authorList>
            <person name="Schwarz E.M."/>
            <person name="Heppert J.K."/>
            <person name="Baniya A."/>
            <person name="Schwartz H.T."/>
            <person name="Tan C.-H."/>
            <person name="Antoshechkin I."/>
            <person name="Sternberg P.W."/>
            <person name="Goodrich-Blair H."/>
            <person name="Dillman A.R."/>
        </authorList>
    </citation>
    <scope>NUCLEOTIDE SEQUENCE</scope>
    <source>
        <strain evidence="12">PS9179</strain>
        <tissue evidence="12">Whole animal</tissue>
    </source>
</reference>
<evidence type="ECO:0000256" key="6">
    <source>
        <dbReference type="ARBA" id="ARBA00022692"/>
    </source>
</evidence>
<dbReference type="GO" id="GO:0006624">
    <property type="term" value="P:vacuolar protein processing"/>
    <property type="evidence" value="ECO:0007669"/>
    <property type="project" value="TreeGrafter"/>
</dbReference>
<feature type="domain" description="NTF2" evidence="11">
    <location>
        <begin position="10"/>
        <end position="127"/>
    </location>
</feature>
<feature type="transmembrane region" description="Helical" evidence="10">
    <location>
        <begin position="240"/>
        <end position="264"/>
    </location>
</feature>
<dbReference type="InterPro" id="IPR002075">
    <property type="entry name" value="NTF2_dom"/>
</dbReference>
<keyword evidence="9 10" id="KW-0472">Membrane</keyword>
<dbReference type="PROSITE" id="PS50177">
    <property type="entry name" value="NTF2_DOMAIN"/>
    <property type="match status" value="1"/>
</dbReference>
<dbReference type="GO" id="GO:0005773">
    <property type="term" value="C:vacuole"/>
    <property type="evidence" value="ECO:0007669"/>
    <property type="project" value="GOC"/>
</dbReference>
<accession>A0AA39IL31</accession>
<evidence type="ECO:0000256" key="10">
    <source>
        <dbReference type="SAM" id="Phobius"/>
    </source>
</evidence>
<comment type="caution">
    <text evidence="12">The sequence shown here is derived from an EMBL/GenBank/DDBJ whole genome shotgun (WGS) entry which is preliminary data.</text>
</comment>
<dbReference type="FunFam" id="3.10.450.50:FF:000005">
    <property type="entry name" value="Nuclear transport factor 2"/>
    <property type="match status" value="1"/>
</dbReference>
<dbReference type="InterPro" id="IPR008506">
    <property type="entry name" value="SND2/TMEM208"/>
</dbReference>
<evidence type="ECO:0000256" key="2">
    <source>
        <dbReference type="ARBA" id="ARBA00004496"/>
    </source>
</evidence>
<evidence type="ECO:0000259" key="11">
    <source>
        <dbReference type="PROSITE" id="PS50177"/>
    </source>
</evidence>
<comment type="similarity">
    <text evidence="3">Belongs to the TMEM208 family.</text>
</comment>
<dbReference type="InterPro" id="IPR032710">
    <property type="entry name" value="NTF2-like_dom_sf"/>
</dbReference>
<evidence type="ECO:0000313" key="12">
    <source>
        <dbReference type="EMBL" id="KAK0425034.1"/>
    </source>
</evidence>
<dbReference type="PANTHER" id="PTHR13505:SF7">
    <property type="entry name" value="TRANSMEMBRANE PROTEIN 208"/>
    <property type="match status" value="1"/>
</dbReference>
<keyword evidence="7" id="KW-0256">Endoplasmic reticulum</keyword>
<keyword evidence="6 10" id="KW-0812">Transmembrane</keyword>
<name>A0AA39IL31_9BILA</name>
<dbReference type="PANTHER" id="PTHR13505">
    <property type="entry name" value="TRANSMEMBRANE PROTEIN 208"/>
    <property type="match status" value="1"/>
</dbReference>
<dbReference type="GO" id="GO:0005789">
    <property type="term" value="C:endoplasmic reticulum membrane"/>
    <property type="evidence" value="ECO:0007669"/>
    <property type="project" value="UniProtKB-SubCell"/>
</dbReference>
<proteinExistence type="inferred from homology"/>
<dbReference type="SUPFAM" id="SSF54427">
    <property type="entry name" value="NTF2-like"/>
    <property type="match status" value="1"/>
</dbReference>
<evidence type="ECO:0000256" key="5">
    <source>
        <dbReference type="ARBA" id="ARBA00022490"/>
    </source>
</evidence>
<dbReference type="Gene3D" id="3.10.450.50">
    <property type="match status" value="1"/>
</dbReference>
<evidence type="ECO:0000256" key="9">
    <source>
        <dbReference type="ARBA" id="ARBA00023136"/>
    </source>
</evidence>
<dbReference type="Pfam" id="PF05620">
    <property type="entry name" value="TMEM208_SND2"/>
    <property type="match status" value="1"/>
</dbReference>
<protein>
    <recommendedName>
        <fullName evidence="4">Transmembrane protein 208</fullName>
    </recommendedName>
</protein>
<evidence type="ECO:0000256" key="1">
    <source>
        <dbReference type="ARBA" id="ARBA00004477"/>
    </source>
</evidence>
<keyword evidence="13" id="KW-1185">Reference proteome</keyword>
<feature type="transmembrane region" description="Helical" evidence="10">
    <location>
        <begin position="183"/>
        <end position="200"/>
    </location>
</feature>
<sequence length="300" mass="34007">MSFNPNFEEIGTAFIQHYYSKFDVSDITARSQGLSDLYDPQNSYLTFEGNQVRGRDQILQKFASLTFKNIQRAVTKTDCQPLADGSIVVAVFGQLKTDEDPIQSYNQFFILKPNGASFYIANEIFRLVMNSTASKGKQATRGQKLIDAENRETILYYSAASVITSGLFAILSLVIFTAGTYEWLGWFLAVLAQAISLFVMQSMRKDIRNQKNQVVDAGIDLNDSGTLGESCKDAIIVSSLVQLVACFWTKIFFLLAVIPAYGFFKLWTKILAPWFFAEAPQEEVDEKKLRKKERIKYKRF</sequence>
<dbReference type="Proteomes" id="UP001175271">
    <property type="component" value="Unassembled WGS sequence"/>
</dbReference>